<keyword evidence="1" id="KW-0472">Membrane</keyword>
<keyword evidence="3" id="KW-1185">Reference proteome</keyword>
<dbReference type="Proteomes" id="UP000193978">
    <property type="component" value="Chromosome"/>
</dbReference>
<organism evidence="2 3">
    <name type="scientific">Methylocystis bryophila</name>
    <dbReference type="NCBI Taxonomy" id="655015"/>
    <lineage>
        <taxon>Bacteria</taxon>
        <taxon>Pseudomonadati</taxon>
        <taxon>Pseudomonadota</taxon>
        <taxon>Alphaproteobacteria</taxon>
        <taxon>Hyphomicrobiales</taxon>
        <taxon>Methylocystaceae</taxon>
        <taxon>Methylocystis</taxon>
    </lineage>
</organism>
<dbReference type="EMBL" id="CP019948">
    <property type="protein sequence ID" value="ARN81499.1"/>
    <property type="molecule type" value="Genomic_DNA"/>
</dbReference>
<accession>A0A1W6MVJ1</accession>
<keyword evidence="1" id="KW-0812">Transmembrane</keyword>
<sequence>MFLACAIVCFFLGAGLGLRFKVLVLVPAIVIMLPIICVAMAIGGHSFWSAAVSSFGCSLVLQFGYLGGALISFLASRVRREKPRDEACIFPDQMMAEPTRFFAGGKGIGEPD</sequence>
<feature type="transmembrane region" description="Helical" evidence="1">
    <location>
        <begin position="55"/>
        <end position="75"/>
    </location>
</feature>
<proteinExistence type="predicted"/>
<reference evidence="2 3" key="1">
    <citation type="submission" date="2017-02" db="EMBL/GenBank/DDBJ databases">
        <authorList>
            <person name="Peterson S.W."/>
        </authorList>
    </citation>
    <scope>NUCLEOTIDE SEQUENCE [LARGE SCALE GENOMIC DNA]</scope>
    <source>
        <strain evidence="2 3">S285</strain>
    </source>
</reference>
<protein>
    <submittedName>
        <fullName evidence="2">Uncharacterized protein</fullName>
    </submittedName>
</protein>
<gene>
    <name evidence="2" type="ORF">B1812_10930</name>
</gene>
<evidence type="ECO:0000313" key="2">
    <source>
        <dbReference type="EMBL" id="ARN81499.1"/>
    </source>
</evidence>
<evidence type="ECO:0000256" key="1">
    <source>
        <dbReference type="SAM" id="Phobius"/>
    </source>
</evidence>
<name>A0A1W6MVJ1_9HYPH</name>
<dbReference type="AlphaFoldDB" id="A0A1W6MVJ1"/>
<evidence type="ECO:0000313" key="3">
    <source>
        <dbReference type="Proteomes" id="UP000193978"/>
    </source>
</evidence>
<keyword evidence="1" id="KW-1133">Transmembrane helix</keyword>
<feature type="transmembrane region" description="Helical" evidence="1">
    <location>
        <begin position="27"/>
        <end position="48"/>
    </location>
</feature>
<dbReference type="KEGG" id="mbry:B1812_10930"/>